<keyword evidence="2" id="KW-1185">Reference proteome</keyword>
<organism evidence="1 2">
    <name type="scientific">Mauremys mutica</name>
    <name type="common">yellowpond turtle</name>
    <dbReference type="NCBI Taxonomy" id="74926"/>
    <lineage>
        <taxon>Eukaryota</taxon>
        <taxon>Metazoa</taxon>
        <taxon>Chordata</taxon>
        <taxon>Craniata</taxon>
        <taxon>Vertebrata</taxon>
        <taxon>Euteleostomi</taxon>
        <taxon>Archelosauria</taxon>
        <taxon>Testudinata</taxon>
        <taxon>Testudines</taxon>
        <taxon>Cryptodira</taxon>
        <taxon>Durocryptodira</taxon>
        <taxon>Testudinoidea</taxon>
        <taxon>Geoemydidae</taxon>
        <taxon>Geoemydinae</taxon>
        <taxon>Mauremys</taxon>
    </lineage>
</organism>
<proteinExistence type="predicted"/>
<sequence length="71" mass="7713">MSLSCVRGHAGGETWTLSVNMEILHKTVPLVGKKPFLLGKPSGWKHFQPARMRTIGIVSVTHTEALSMQGA</sequence>
<protein>
    <submittedName>
        <fullName evidence="1">Uncharacterized protein</fullName>
    </submittedName>
</protein>
<dbReference type="Proteomes" id="UP000827986">
    <property type="component" value="Unassembled WGS sequence"/>
</dbReference>
<gene>
    <name evidence="1" type="ORF">KIL84_001823</name>
</gene>
<evidence type="ECO:0000313" key="1">
    <source>
        <dbReference type="EMBL" id="KAH1180889.1"/>
    </source>
</evidence>
<dbReference type="EMBL" id="JAHDVG010000469">
    <property type="protein sequence ID" value="KAH1180889.1"/>
    <property type="molecule type" value="Genomic_DNA"/>
</dbReference>
<name>A0A9D3XHW3_9SAUR</name>
<accession>A0A9D3XHW3</accession>
<comment type="caution">
    <text evidence="1">The sequence shown here is derived from an EMBL/GenBank/DDBJ whole genome shotgun (WGS) entry which is preliminary data.</text>
</comment>
<evidence type="ECO:0000313" key="2">
    <source>
        <dbReference type="Proteomes" id="UP000827986"/>
    </source>
</evidence>
<dbReference type="AlphaFoldDB" id="A0A9D3XHW3"/>
<reference evidence="1" key="1">
    <citation type="submission" date="2021-09" db="EMBL/GenBank/DDBJ databases">
        <title>The genome of Mauremys mutica provides insights into the evolution of semi-aquatic lifestyle.</title>
        <authorList>
            <person name="Gong S."/>
            <person name="Gao Y."/>
        </authorList>
    </citation>
    <scope>NUCLEOTIDE SEQUENCE</scope>
    <source>
        <strain evidence="1">MM-2020</strain>
        <tissue evidence="1">Muscle</tissue>
    </source>
</reference>